<dbReference type="InterPro" id="IPR005162">
    <property type="entry name" value="Retrotrans_gag_dom"/>
</dbReference>
<feature type="compositionally biased region" description="Low complexity" evidence="1">
    <location>
        <begin position="818"/>
        <end position="831"/>
    </location>
</feature>
<proteinExistence type="predicted"/>
<evidence type="ECO:0000259" key="2">
    <source>
        <dbReference type="Pfam" id="PF03732"/>
    </source>
</evidence>
<feature type="region of interest" description="Disordered" evidence="1">
    <location>
        <begin position="780"/>
        <end position="837"/>
    </location>
</feature>
<dbReference type="EMBL" id="CAJNYV010002681">
    <property type="protein sequence ID" value="CAF3493066.1"/>
    <property type="molecule type" value="Genomic_DNA"/>
</dbReference>
<evidence type="ECO:0000313" key="5">
    <source>
        <dbReference type="Proteomes" id="UP000663838"/>
    </source>
</evidence>
<comment type="caution">
    <text evidence="4">The sequence shown here is derived from an EMBL/GenBank/DDBJ whole genome shotgun (WGS) entry which is preliminary data.</text>
</comment>
<evidence type="ECO:0000313" key="3">
    <source>
        <dbReference type="EMBL" id="CAF3493066.1"/>
    </source>
</evidence>
<evidence type="ECO:0000313" key="4">
    <source>
        <dbReference type="EMBL" id="CAF4809071.1"/>
    </source>
</evidence>
<dbReference type="Proteomes" id="UP000663838">
    <property type="component" value="Unassembled WGS sequence"/>
</dbReference>
<name>A0A821PPV8_9BILA</name>
<evidence type="ECO:0000256" key="1">
    <source>
        <dbReference type="SAM" id="MobiDB-lite"/>
    </source>
</evidence>
<sequence length="906" mass="103166">MTEQRKTRKIFTSKKFPNKQVRTKKVVEVEDEQCGITFNKIKTDSLSSCIFTIIFGELSAKPIAYLSHCSLTYQPRLFTPTTTAAAFIKEIENDMLDLFNEKYAANPIEKPNLTQLQNLKMVIGAGGKVKPDLIRKGLALLNSPKNNINQHLKTEGALHLYCQLQNNVKIMEPITFIMNDDDEDLGAEGENVVDPPGIKLLFDCYTKNLNSVSDPHQGVTSGDHTRIDVVSSASRQPVNYYSAQLITLNFQSTSIPSPSQLLPPSSMEHCSFEEMDELVRPSSHSVTPAVIDSSETDQVVRNTTTDSQHIILKTIEDKFQIVFDRLARVERSKSTRTIIKNDSRPASRRSVQIENSAAICSANLQAQEEISRLKLELAIARSQSNNNQSSSHHSRSSAFKPIPNLVSDNHIHSSQVRTPINIITPNVIRSSPSPIPITIPTFSSPSLNYPPLVSTPFTMNINNILPNFKGLAEERPVQFLTEFEIRAVSLVGKNDTLLLQTVQQVLSEGALTWFSQLQRSPGRAHNWKEFKTRFYERYRTPTKVEHLRTELRLLFQRYNESTLDYFERLKTLLVEIDPDCNDQWVKSKFIQKLRPDIRTRFDDDINLSIREVVRKAQAIETSIERQKIDEKLRIAASQENNNSTNFITNKISFDPVIRQRSLPVPTNTTSLIQPNIYYHNNDQNPFNNNQTVDITNNCLPINETGCLPNAANNSNCFIPPNNGRNMISYDNQNNYKNNNNNNNNYNDNNAYRYNSKSNNHYYNKNDSNANYIDNSHMFYHDPHHSYNQNNPFKHKHSNTKSNKNSNHNAVSSCDPFMSYSSHSNHSQPSNSTMSTHVKSSKNNKISWWCPQCKRHGHSWERCSFNPESINYRPNVLLQNSSSTASYSSTPLISSATVYHDNSHKKN</sequence>
<dbReference type="Pfam" id="PF03732">
    <property type="entry name" value="Retrotrans_gag"/>
    <property type="match status" value="1"/>
</dbReference>
<dbReference type="AlphaFoldDB" id="A0A821PPV8"/>
<accession>A0A821PPV8</accession>
<feature type="region of interest" description="Disordered" evidence="1">
    <location>
        <begin position="732"/>
        <end position="767"/>
    </location>
</feature>
<dbReference type="Proteomes" id="UP000663865">
    <property type="component" value="Unassembled WGS sequence"/>
</dbReference>
<protein>
    <recommendedName>
        <fullName evidence="2">Retrotransposon gag domain-containing protein</fullName>
    </recommendedName>
</protein>
<gene>
    <name evidence="3" type="ORF">KIK155_LOCUS15283</name>
    <name evidence="4" type="ORF">TOA249_LOCUS23858</name>
</gene>
<dbReference type="EMBL" id="CAJOBS010002349">
    <property type="protein sequence ID" value="CAF4809071.1"/>
    <property type="molecule type" value="Genomic_DNA"/>
</dbReference>
<reference evidence="4" key="1">
    <citation type="submission" date="2021-02" db="EMBL/GenBank/DDBJ databases">
        <authorList>
            <person name="Nowell W R."/>
        </authorList>
    </citation>
    <scope>NUCLEOTIDE SEQUENCE</scope>
</reference>
<feature type="compositionally biased region" description="Low complexity" evidence="1">
    <location>
        <begin position="799"/>
        <end position="808"/>
    </location>
</feature>
<feature type="domain" description="Retrotransposon gag" evidence="2">
    <location>
        <begin position="506"/>
        <end position="592"/>
    </location>
</feature>
<organism evidence="4 5">
    <name type="scientific">Rotaria socialis</name>
    <dbReference type="NCBI Taxonomy" id="392032"/>
    <lineage>
        <taxon>Eukaryota</taxon>
        <taxon>Metazoa</taxon>
        <taxon>Spiralia</taxon>
        <taxon>Gnathifera</taxon>
        <taxon>Rotifera</taxon>
        <taxon>Eurotatoria</taxon>
        <taxon>Bdelloidea</taxon>
        <taxon>Philodinida</taxon>
        <taxon>Philodinidae</taxon>
        <taxon>Rotaria</taxon>
    </lineage>
</organism>
<dbReference type="PANTHER" id="PTHR33223">
    <property type="entry name" value="CCHC-TYPE DOMAIN-CONTAINING PROTEIN"/>
    <property type="match status" value="1"/>
</dbReference>
<dbReference type="PANTHER" id="PTHR33223:SF6">
    <property type="entry name" value="CCHC-TYPE DOMAIN-CONTAINING PROTEIN"/>
    <property type="match status" value="1"/>
</dbReference>